<feature type="region of interest" description="Disordered" evidence="1">
    <location>
        <begin position="1"/>
        <end position="26"/>
    </location>
</feature>
<evidence type="ECO:0000313" key="2">
    <source>
        <dbReference type="EMBL" id="MDY0882548.1"/>
    </source>
</evidence>
<evidence type="ECO:0000313" key="3">
    <source>
        <dbReference type="Proteomes" id="UP001279642"/>
    </source>
</evidence>
<sequence length="287" mass="30764">MLAKDEGDDAEQKSSEKGWTKLSLQTPDENAPRIAARIAAKQMVYGNIRLGDLYLDGKVGPGDVTLSETRFNLASSRFYVAGVLKPEGDGSRLTASLALEDGKIERFINLLFGESADVQGRVDGKAVINLRGATLGEGLKTSDGALVLSVTDGRIARALLEKIATDLRALFRRGTGTAKISCMLGVMQLKNGMGTIESFKLRTPEANLNGEGRIDLLNQNVDLFLQSEADSTGFFALDVPLQIAGNWRNPKIRPASKSVSKQAGAEQAGKLPASLRQLADGNRCSQQ</sequence>
<feature type="compositionally biased region" description="Basic and acidic residues" evidence="1">
    <location>
        <begin position="10"/>
        <end position="19"/>
    </location>
</feature>
<dbReference type="InterPro" id="IPR052894">
    <property type="entry name" value="AsmA-related"/>
</dbReference>
<feature type="region of interest" description="Disordered" evidence="1">
    <location>
        <begin position="252"/>
        <end position="287"/>
    </location>
</feature>
<reference evidence="2 3" key="1">
    <citation type="journal article" date="2016" name="Antonie Van Leeuwenhoek">
        <title>Dongia soli sp. nov., isolated from soil from Dokdo, Korea.</title>
        <authorList>
            <person name="Kim D.U."/>
            <person name="Lee H."/>
            <person name="Kim H."/>
            <person name="Kim S.G."/>
            <person name="Ka J.O."/>
        </authorList>
    </citation>
    <scope>NUCLEOTIDE SEQUENCE [LARGE SCALE GENOMIC DNA]</scope>
    <source>
        <strain evidence="2 3">D78</strain>
    </source>
</reference>
<gene>
    <name evidence="2" type="ORF">SMD27_06815</name>
</gene>
<evidence type="ECO:0000256" key="1">
    <source>
        <dbReference type="SAM" id="MobiDB-lite"/>
    </source>
</evidence>
<dbReference type="RefSeq" id="WP_320507621.1">
    <property type="nucleotide sequence ID" value="NZ_JAXCLW010000002.1"/>
</dbReference>
<dbReference type="Proteomes" id="UP001279642">
    <property type="component" value="Unassembled WGS sequence"/>
</dbReference>
<proteinExistence type="predicted"/>
<organism evidence="2 3">
    <name type="scientific">Dongia soli</name>
    <dbReference type="NCBI Taxonomy" id="600628"/>
    <lineage>
        <taxon>Bacteria</taxon>
        <taxon>Pseudomonadati</taxon>
        <taxon>Pseudomonadota</taxon>
        <taxon>Alphaproteobacteria</taxon>
        <taxon>Rhodospirillales</taxon>
        <taxon>Dongiaceae</taxon>
        <taxon>Dongia</taxon>
    </lineage>
</organism>
<protein>
    <submittedName>
        <fullName evidence="2">AsmA-like C-terminal region-containing protein</fullName>
    </submittedName>
</protein>
<comment type="caution">
    <text evidence="2">The sequence shown here is derived from an EMBL/GenBank/DDBJ whole genome shotgun (WGS) entry which is preliminary data.</text>
</comment>
<dbReference type="EMBL" id="JAXCLW010000002">
    <property type="protein sequence ID" value="MDY0882548.1"/>
    <property type="molecule type" value="Genomic_DNA"/>
</dbReference>
<dbReference type="PANTHER" id="PTHR30441">
    <property type="entry name" value="DUF748 DOMAIN-CONTAINING PROTEIN"/>
    <property type="match status" value="1"/>
</dbReference>
<dbReference type="PANTHER" id="PTHR30441:SF8">
    <property type="entry name" value="DUF748 DOMAIN-CONTAINING PROTEIN"/>
    <property type="match status" value="1"/>
</dbReference>
<accession>A0ABU5E8K7</accession>
<keyword evidence="3" id="KW-1185">Reference proteome</keyword>
<name>A0ABU5E8K7_9PROT</name>